<dbReference type="EMBL" id="BJYA01000017">
    <property type="protein sequence ID" value="GEN46662.1"/>
    <property type="molecule type" value="Genomic_DNA"/>
</dbReference>
<dbReference type="Proteomes" id="UP000321440">
    <property type="component" value="Unassembled WGS sequence"/>
</dbReference>
<feature type="domain" description="OB" evidence="2">
    <location>
        <begin position="80"/>
        <end position="147"/>
    </location>
</feature>
<name>A0A511WBH8_9BACI</name>
<dbReference type="SUPFAM" id="SSF50249">
    <property type="entry name" value="Nucleic acid-binding proteins"/>
    <property type="match status" value="1"/>
</dbReference>
<dbReference type="Gene3D" id="2.40.50.140">
    <property type="entry name" value="Nucleic acid-binding proteins"/>
    <property type="match status" value="1"/>
</dbReference>
<gene>
    <name evidence="3" type="ORF">AHA02nite_24380</name>
</gene>
<dbReference type="GO" id="GO:0003676">
    <property type="term" value="F:nucleic acid binding"/>
    <property type="evidence" value="ECO:0007669"/>
    <property type="project" value="InterPro"/>
</dbReference>
<organism evidence="3 4">
    <name type="scientific">Alkalibacillus haloalkaliphilus</name>
    <dbReference type="NCBI Taxonomy" id="94136"/>
    <lineage>
        <taxon>Bacteria</taxon>
        <taxon>Bacillati</taxon>
        <taxon>Bacillota</taxon>
        <taxon>Bacilli</taxon>
        <taxon>Bacillales</taxon>
        <taxon>Bacillaceae</taxon>
        <taxon>Alkalibacillus</taxon>
    </lineage>
</organism>
<comment type="caution">
    <text evidence="3">The sequence shown here is derived from an EMBL/GenBank/DDBJ whole genome shotgun (WGS) entry which is preliminary data.</text>
</comment>
<protein>
    <recommendedName>
        <fullName evidence="2">OB domain-containing protein</fullName>
    </recommendedName>
</protein>
<evidence type="ECO:0000313" key="3">
    <source>
        <dbReference type="EMBL" id="GEN46662.1"/>
    </source>
</evidence>
<keyword evidence="1" id="KW-1133">Transmembrane helix</keyword>
<dbReference type="Pfam" id="PF01336">
    <property type="entry name" value="tRNA_anti-codon"/>
    <property type="match status" value="1"/>
</dbReference>
<keyword evidence="1" id="KW-0472">Membrane</keyword>
<dbReference type="RefSeq" id="WP_146817653.1">
    <property type="nucleotide sequence ID" value="NZ_BJYA01000017.1"/>
</dbReference>
<dbReference type="InterPro" id="IPR004365">
    <property type="entry name" value="NA-bd_OB_tRNA"/>
</dbReference>
<sequence>MGENSRLIVALVLIGAVAIVGVLLSNQDMTFLDNDSEESEQLIEATANDDGTSKDSNITNYLEGVVSINEVTEEFLDQTVSIEGTVQSIDHHEDDHIFLEVSDETGSMSVPLFADNDIDHSSISEDETYIFTGSVNEFQGEVEVVPENQSDINLINSSPTTITEDHVGEVVNIEAQLLTKHNHPDGHVFMTVLNKDTDEEIDVPVFNQSEIATEDIPIDSTLIVNGMVNTYNDNLQVIPQNQEDLQVIEKGNDEGLELMDIGHISEEDRGNMFDVRGSVTSLNEHDGHLFFTLSNGEEEIDAVLFEAHGEEIEGRKVRIRDAYNNDFPIRVLAMVNIYNDELQIIVEKVYNEY</sequence>
<evidence type="ECO:0000313" key="4">
    <source>
        <dbReference type="Proteomes" id="UP000321440"/>
    </source>
</evidence>
<evidence type="ECO:0000259" key="2">
    <source>
        <dbReference type="Pfam" id="PF01336"/>
    </source>
</evidence>
<dbReference type="AlphaFoldDB" id="A0A511WBH8"/>
<evidence type="ECO:0000256" key="1">
    <source>
        <dbReference type="SAM" id="Phobius"/>
    </source>
</evidence>
<proteinExistence type="predicted"/>
<keyword evidence="1" id="KW-0812">Transmembrane</keyword>
<feature type="transmembrane region" description="Helical" evidence="1">
    <location>
        <begin position="7"/>
        <end position="24"/>
    </location>
</feature>
<keyword evidence="4" id="KW-1185">Reference proteome</keyword>
<dbReference type="OrthoDB" id="2969105at2"/>
<accession>A0A511WBH8</accession>
<dbReference type="InterPro" id="IPR012340">
    <property type="entry name" value="NA-bd_OB-fold"/>
</dbReference>
<reference evidence="3 4" key="1">
    <citation type="submission" date="2019-07" db="EMBL/GenBank/DDBJ databases">
        <title>Whole genome shotgun sequence of Alkalibacillus haloalkaliphilus NBRC 103110.</title>
        <authorList>
            <person name="Hosoyama A."/>
            <person name="Uohara A."/>
            <person name="Ohji S."/>
            <person name="Ichikawa N."/>
        </authorList>
    </citation>
    <scope>NUCLEOTIDE SEQUENCE [LARGE SCALE GENOMIC DNA]</scope>
    <source>
        <strain evidence="3 4">NBRC 103110</strain>
    </source>
</reference>